<dbReference type="Proteomes" id="UP001597169">
    <property type="component" value="Unassembled WGS sequence"/>
</dbReference>
<evidence type="ECO:0000313" key="2">
    <source>
        <dbReference type="Proteomes" id="UP001597169"/>
    </source>
</evidence>
<dbReference type="SUPFAM" id="SSF53254">
    <property type="entry name" value="Phosphoglycerate mutase-like"/>
    <property type="match status" value="1"/>
</dbReference>
<gene>
    <name evidence="1" type="ORF">ACFQ3J_06870</name>
</gene>
<dbReference type="EMBL" id="JBHTKX010000001">
    <property type="protein sequence ID" value="MFD1127891.1"/>
    <property type="molecule type" value="Genomic_DNA"/>
</dbReference>
<organism evidence="1 2">
    <name type="scientific">Paenibacillus provencensis</name>
    <dbReference type="NCBI Taxonomy" id="441151"/>
    <lineage>
        <taxon>Bacteria</taxon>
        <taxon>Bacillati</taxon>
        <taxon>Bacillota</taxon>
        <taxon>Bacilli</taxon>
        <taxon>Bacillales</taxon>
        <taxon>Paenibacillaceae</taxon>
        <taxon>Paenibacillus</taxon>
    </lineage>
</organism>
<protein>
    <submittedName>
        <fullName evidence="1">Uncharacterized protein</fullName>
    </submittedName>
</protein>
<dbReference type="RefSeq" id="WP_379293266.1">
    <property type="nucleotide sequence ID" value="NZ_JBHTKX010000001.1"/>
</dbReference>
<evidence type="ECO:0000313" key="1">
    <source>
        <dbReference type="EMBL" id="MFD1127891.1"/>
    </source>
</evidence>
<reference evidence="2" key="1">
    <citation type="journal article" date="2019" name="Int. J. Syst. Evol. Microbiol.">
        <title>The Global Catalogue of Microorganisms (GCM) 10K type strain sequencing project: providing services to taxonomists for standard genome sequencing and annotation.</title>
        <authorList>
            <consortium name="The Broad Institute Genomics Platform"/>
            <consortium name="The Broad Institute Genome Sequencing Center for Infectious Disease"/>
            <person name="Wu L."/>
            <person name="Ma J."/>
        </authorList>
    </citation>
    <scope>NUCLEOTIDE SEQUENCE [LARGE SCALE GENOMIC DNA]</scope>
    <source>
        <strain evidence="2">CCUG 53519</strain>
    </source>
</reference>
<accession>A0ABW3PVI1</accession>
<sequence length="64" mass="7388">MQLRNEIKIDPEDLVLVSPTKRTIETATIIKKWCGLHYFSICWSKEILKFLISIWIAGKKGLIG</sequence>
<name>A0ABW3PVI1_9BACL</name>
<dbReference type="InterPro" id="IPR029033">
    <property type="entry name" value="His_PPase_superfam"/>
</dbReference>
<keyword evidence="2" id="KW-1185">Reference proteome</keyword>
<proteinExistence type="predicted"/>
<comment type="caution">
    <text evidence="1">The sequence shown here is derived from an EMBL/GenBank/DDBJ whole genome shotgun (WGS) entry which is preliminary data.</text>
</comment>